<evidence type="ECO:0000313" key="2">
    <source>
        <dbReference type="Proteomes" id="UP000594402"/>
    </source>
</evidence>
<proteinExistence type="predicted"/>
<reference evidence="1 2" key="1">
    <citation type="submission" date="2019-10" db="EMBL/GenBank/DDBJ databases">
        <title>Isolation and characterisation of a new family of globally distributed lytic roseophage, the Naomivirus.</title>
        <authorList>
            <person name="Rihtman B."/>
            <person name="Puxty R.J."/>
            <person name="Hapeshi A."/>
            <person name="Zhan Y."/>
            <person name="Michinevski S."/>
            <person name="Waterfield N.R."/>
            <person name="Chen F."/>
            <person name="Millard A.D."/>
            <person name="Scanlan D.J."/>
            <person name="Chen Y."/>
        </authorList>
    </citation>
    <scope>NUCLEOTIDE SEQUENCE [LARGE SCALE GENOMIC DNA]</scope>
</reference>
<name>A0A7S5FSY9_9CAUD</name>
<evidence type="ECO:0000313" key="1">
    <source>
        <dbReference type="EMBL" id="QGH74626.1"/>
    </source>
</evidence>
<gene>
    <name evidence="1" type="ORF">DSS3VP1_00058</name>
</gene>
<organism evidence="1 2">
    <name type="scientific">Bacteriophage DSS3_VP1</name>
    <dbReference type="NCBI Taxonomy" id="2664196"/>
    <lineage>
        <taxon>Viruses</taxon>
        <taxon>Duplodnaviria</taxon>
        <taxon>Heunggongvirae</taxon>
        <taxon>Uroviricota</taxon>
        <taxon>Caudoviricetes</taxon>
        <taxon>Naomviridae</taxon>
        <taxon>Noahvirus</taxon>
        <taxon>Noahvirus arc</taxon>
    </lineage>
</organism>
<sequence>MQQNKMTFEEIMPQIEVGKRYKILTEDWETDPHTTLIAECVEKWEDAVGFMIIDREDMPNYYAEIYEGELEEVYRGPAPEFL</sequence>
<accession>A0A7S5FSY9</accession>
<keyword evidence="2" id="KW-1185">Reference proteome</keyword>
<protein>
    <submittedName>
        <fullName evidence="1">Uncharacterized protein</fullName>
    </submittedName>
</protein>
<dbReference type="Proteomes" id="UP000594402">
    <property type="component" value="Segment"/>
</dbReference>
<dbReference type="EMBL" id="MN602266">
    <property type="protein sequence ID" value="QGH74626.1"/>
    <property type="molecule type" value="Genomic_DNA"/>
</dbReference>